<keyword evidence="1" id="KW-0812">Transmembrane</keyword>
<feature type="transmembrane region" description="Helical" evidence="1">
    <location>
        <begin position="161"/>
        <end position="180"/>
    </location>
</feature>
<evidence type="ECO:0000313" key="3">
    <source>
        <dbReference type="EMBL" id="REE97198.1"/>
    </source>
</evidence>
<comment type="caution">
    <text evidence="3">The sequence shown here is derived from an EMBL/GenBank/DDBJ whole genome shotgun (WGS) entry which is preliminary data.</text>
</comment>
<protein>
    <recommendedName>
        <fullName evidence="2">Double-GTPase 2 domain-containing protein</fullName>
    </recommendedName>
</protein>
<evidence type="ECO:0000313" key="4">
    <source>
        <dbReference type="Proteomes" id="UP000256661"/>
    </source>
</evidence>
<dbReference type="InterPro" id="IPR045528">
    <property type="entry name" value="DO-GTPase2"/>
</dbReference>
<sequence length="513" mass="56038">MDDDGCAVAFMIVAVLAAIGAILVVLFFIAIPFITIAGLGFAGYGITLYTVGVAGALDIAGARAPAPVAPPPSERDEKRDPAWPHYLYGPAWNDLKQSMRMGFRLPIERFTGHARRLAWLCFEAAPALIGWPSGLLIFVGLGLGAVGATAAVLMVALFQTAIWLLLALLAFLLLMTLRGADTLRLKIKGIGLFCPACHQKVDYPSYDCPHCGRRHADVRPGRYGVVNRRCYCGLHMRTLLMLGSSAMVARCPSCGERMAEKVGTAPEFVLPVVGGASSGKTRLMLALVLSLDEREETMVAFADEPSKTSYDRFVPALKVGADTWKTVMSGETPLRGYSIYVSAGETTKLLHVFDPAGEVFESAERIQMQRYLAAARTFVYTLDQLAVEPVWRSLEVPERARFKKIRSTKAPELMFAQVLSGIEEQGVDPRHARLAVALTKQDLVSDHVPAGDSDAIRAWLESPEVGLDNMVRTMTRAFAEIRFFRTSSRIEDGLDPAINDLTDWILGGEGFRL</sequence>
<keyword evidence="1" id="KW-0472">Membrane</keyword>
<gene>
    <name evidence="3" type="ORF">DFJ69_2660</name>
</gene>
<feature type="transmembrane region" description="Helical" evidence="1">
    <location>
        <begin position="36"/>
        <end position="57"/>
    </location>
</feature>
<reference evidence="3 4" key="1">
    <citation type="submission" date="2018-08" db="EMBL/GenBank/DDBJ databases">
        <title>Sequencing the genomes of 1000 actinobacteria strains.</title>
        <authorList>
            <person name="Klenk H.-P."/>
        </authorList>
    </citation>
    <scope>NUCLEOTIDE SEQUENCE [LARGE SCALE GENOMIC DNA]</scope>
    <source>
        <strain evidence="3 4">DSM 43927</strain>
    </source>
</reference>
<dbReference type="Pfam" id="PF19993">
    <property type="entry name" value="DO-GTPase2"/>
    <property type="match status" value="1"/>
</dbReference>
<evidence type="ECO:0000256" key="1">
    <source>
        <dbReference type="SAM" id="Phobius"/>
    </source>
</evidence>
<keyword evidence="4" id="KW-1185">Reference proteome</keyword>
<evidence type="ECO:0000259" key="2">
    <source>
        <dbReference type="Pfam" id="PF19993"/>
    </source>
</evidence>
<name>A0A3D9SMW6_9ACTN</name>
<accession>A0A3D9SMW6</accession>
<dbReference type="Proteomes" id="UP000256661">
    <property type="component" value="Unassembled WGS sequence"/>
</dbReference>
<feature type="domain" description="Double-GTPase 2" evidence="2">
    <location>
        <begin position="269"/>
        <end position="494"/>
    </location>
</feature>
<organism evidence="3 4">
    <name type="scientific">Thermomonospora umbrina</name>
    <dbReference type="NCBI Taxonomy" id="111806"/>
    <lineage>
        <taxon>Bacteria</taxon>
        <taxon>Bacillati</taxon>
        <taxon>Actinomycetota</taxon>
        <taxon>Actinomycetes</taxon>
        <taxon>Streptosporangiales</taxon>
        <taxon>Thermomonosporaceae</taxon>
        <taxon>Thermomonospora</taxon>
    </lineage>
</organism>
<dbReference type="EMBL" id="QTTT01000001">
    <property type="protein sequence ID" value="REE97198.1"/>
    <property type="molecule type" value="Genomic_DNA"/>
</dbReference>
<feature type="transmembrane region" description="Helical" evidence="1">
    <location>
        <begin position="7"/>
        <end position="30"/>
    </location>
</feature>
<dbReference type="AlphaFoldDB" id="A0A3D9SMW6"/>
<keyword evidence="1" id="KW-1133">Transmembrane helix</keyword>
<proteinExistence type="predicted"/>